<proteinExistence type="predicted"/>
<gene>
    <name evidence="2" type="ORF">GCM10022224_066210</name>
</gene>
<sequence length="72" mass="7488">MAIHRISKPAGKTTTPLRTMTGPDVPGVGASGGHYACAVDEKETERVNDTRAVVADKTGPVFDIRALLDAPG</sequence>
<organism evidence="2 3">
    <name type="scientific">Nonomuraea antimicrobica</name>
    <dbReference type="NCBI Taxonomy" id="561173"/>
    <lineage>
        <taxon>Bacteria</taxon>
        <taxon>Bacillati</taxon>
        <taxon>Actinomycetota</taxon>
        <taxon>Actinomycetes</taxon>
        <taxon>Streptosporangiales</taxon>
        <taxon>Streptosporangiaceae</taxon>
        <taxon>Nonomuraea</taxon>
    </lineage>
</organism>
<evidence type="ECO:0000313" key="2">
    <source>
        <dbReference type="EMBL" id="GAA3691437.1"/>
    </source>
</evidence>
<dbReference type="Proteomes" id="UP001500902">
    <property type="component" value="Unassembled WGS sequence"/>
</dbReference>
<name>A0ABP7CIR3_9ACTN</name>
<comment type="caution">
    <text evidence="2">The sequence shown here is derived from an EMBL/GenBank/DDBJ whole genome shotgun (WGS) entry which is preliminary data.</text>
</comment>
<evidence type="ECO:0000256" key="1">
    <source>
        <dbReference type="SAM" id="MobiDB-lite"/>
    </source>
</evidence>
<dbReference type="EMBL" id="BAAAZP010000121">
    <property type="protein sequence ID" value="GAA3691437.1"/>
    <property type="molecule type" value="Genomic_DNA"/>
</dbReference>
<reference evidence="3" key="1">
    <citation type="journal article" date="2019" name="Int. J. Syst. Evol. Microbiol.">
        <title>The Global Catalogue of Microorganisms (GCM) 10K type strain sequencing project: providing services to taxonomists for standard genome sequencing and annotation.</title>
        <authorList>
            <consortium name="The Broad Institute Genomics Platform"/>
            <consortium name="The Broad Institute Genome Sequencing Center for Infectious Disease"/>
            <person name="Wu L."/>
            <person name="Ma J."/>
        </authorList>
    </citation>
    <scope>NUCLEOTIDE SEQUENCE [LARGE SCALE GENOMIC DNA]</scope>
    <source>
        <strain evidence="3">JCM 16904</strain>
    </source>
</reference>
<keyword evidence="3" id="KW-1185">Reference proteome</keyword>
<feature type="region of interest" description="Disordered" evidence="1">
    <location>
        <begin position="1"/>
        <end position="30"/>
    </location>
</feature>
<evidence type="ECO:0000313" key="3">
    <source>
        <dbReference type="Proteomes" id="UP001500902"/>
    </source>
</evidence>
<accession>A0ABP7CIR3</accession>
<dbReference type="RefSeq" id="WP_344886838.1">
    <property type="nucleotide sequence ID" value="NZ_BAAAZP010000121.1"/>
</dbReference>
<protein>
    <submittedName>
        <fullName evidence="2">Uncharacterized protein</fullName>
    </submittedName>
</protein>